<dbReference type="PROSITE" id="PS51257">
    <property type="entry name" value="PROKAR_LIPOPROTEIN"/>
    <property type="match status" value="1"/>
</dbReference>
<sequence>MRSVLAAAAAALFLGGCTAVSVIAPEADVQRFAYSHPGPSTLTLYTVINNRSGAGAHTGLLINGSQRILWDPAGSFYHPQAPERNDVLFGFTPAVKLVYEDYHARETFRIVEQTVEVSPEVAEQAMRLALDSGAASRMTCSISTTAILRQLPGFEAIGSNWYPKATMAAFGKLPGVTERVITDSDADANHGVLIRATRQAGPRDAIPQLQDSR</sequence>
<evidence type="ECO:0000313" key="1">
    <source>
        <dbReference type="EMBL" id="KKM27753.1"/>
    </source>
</evidence>
<dbReference type="EMBL" id="LAZR01012262">
    <property type="protein sequence ID" value="KKM27753.1"/>
    <property type="molecule type" value="Genomic_DNA"/>
</dbReference>
<name>A0A0F9L0Q4_9ZZZZ</name>
<protein>
    <recommendedName>
        <fullName evidence="2">Lipoprotein</fullName>
    </recommendedName>
</protein>
<organism evidence="1">
    <name type="scientific">marine sediment metagenome</name>
    <dbReference type="NCBI Taxonomy" id="412755"/>
    <lineage>
        <taxon>unclassified sequences</taxon>
        <taxon>metagenomes</taxon>
        <taxon>ecological metagenomes</taxon>
    </lineage>
</organism>
<gene>
    <name evidence="1" type="ORF">LCGC14_1571550</name>
</gene>
<accession>A0A0F9L0Q4</accession>
<dbReference type="AlphaFoldDB" id="A0A0F9L0Q4"/>
<comment type="caution">
    <text evidence="1">The sequence shown here is derived from an EMBL/GenBank/DDBJ whole genome shotgun (WGS) entry which is preliminary data.</text>
</comment>
<proteinExistence type="predicted"/>
<evidence type="ECO:0008006" key="2">
    <source>
        <dbReference type="Google" id="ProtNLM"/>
    </source>
</evidence>
<reference evidence="1" key="1">
    <citation type="journal article" date="2015" name="Nature">
        <title>Complex archaea that bridge the gap between prokaryotes and eukaryotes.</title>
        <authorList>
            <person name="Spang A."/>
            <person name="Saw J.H."/>
            <person name="Jorgensen S.L."/>
            <person name="Zaremba-Niedzwiedzka K."/>
            <person name="Martijn J."/>
            <person name="Lind A.E."/>
            <person name="van Eijk R."/>
            <person name="Schleper C."/>
            <person name="Guy L."/>
            <person name="Ettema T.J."/>
        </authorList>
    </citation>
    <scope>NUCLEOTIDE SEQUENCE</scope>
</reference>